<feature type="transmembrane region" description="Helical" evidence="5">
    <location>
        <begin position="194"/>
        <end position="213"/>
    </location>
</feature>
<dbReference type="InterPro" id="IPR049680">
    <property type="entry name" value="FLVCR1-2_SLC49-like"/>
</dbReference>
<dbReference type="InterPro" id="IPR011701">
    <property type="entry name" value="MFS"/>
</dbReference>
<dbReference type="GO" id="GO:0016020">
    <property type="term" value="C:membrane"/>
    <property type="evidence" value="ECO:0007669"/>
    <property type="project" value="UniProtKB-SubCell"/>
</dbReference>
<keyword evidence="2 5" id="KW-0812">Transmembrane</keyword>
<keyword evidence="7" id="KW-0675">Receptor</keyword>
<dbReference type="Pfam" id="PF07690">
    <property type="entry name" value="MFS_1"/>
    <property type="match status" value="1"/>
</dbReference>
<dbReference type="GO" id="GO:0020037">
    <property type="term" value="F:heme binding"/>
    <property type="evidence" value="ECO:0007669"/>
    <property type="project" value="TreeGrafter"/>
</dbReference>
<protein>
    <submittedName>
        <fullName evidence="7">Feline leukemia virus subgroup C receptor-related protein 2-like</fullName>
    </submittedName>
</protein>
<dbReference type="AlphaFoldDB" id="A0A6F9DD55"/>
<feature type="transmembrane region" description="Helical" evidence="5">
    <location>
        <begin position="352"/>
        <end position="374"/>
    </location>
</feature>
<gene>
    <name evidence="7" type="primary">Flvcr2-003</name>
</gene>
<reference evidence="7" key="1">
    <citation type="submission" date="2020-04" db="EMBL/GenBank/DDBJ databases">
        <authorList>
            <person name="Neveu A P."/>
        </authorList>
    </citation>
    <scope>NUCLEOTIDE SEQUENCE</scope>
    <source>
        <tissue evidence="7">Whole embryo</tissue>
    </source>
</reference>
<dbReference type="PROSITE" id="PS50850">
    <property type="entry name" value="MFS"/>
    <property type="match status" value="1"/>
</dbReference>
<accession>A0A6F9DD55</accession>
<feature type="transmembrane region" description="Helical" evidence="5">
    <location>
        <begin position="254"/>
        <end position="275"/>
    </location>
</feature>
<name>A0A6F9DD55_9ASCI</name>
<dbReference type="PANTHER" id="PTHR10924">
    <property type="entry name" value="MAJOR FACILITATOR SUPERFAMILY PROTEIN-RELATED"/>
    <property type="match status" value="1"/>
</dbReference>
<evidence type="ECO:0000256" key="5">
    <source>
        <dbReference type="SAM" id="Phobius"/>
    </source>
</evidence>
<dbReference type="PANTHER" id="PTHR10924:SF4">
    <property type="entry name" value="GH15861P"/>
    <property type="match status" value="1"/>
</dbReference>
<dbReference type="Gene3D" id="1.20.1250.20">
    <property type="entry name" value="MFS general substrate transporter like domains"/>
    <property type="match status" value="2"/>
</dbReference>
<dbReference type="SUPFAM" id="SSF103473">
    <property type="entry name" value="MFS general substrate transporter"/>
    <property type="match status" value="1"/>
</dbReference>
<dbReference type="InterPro" id="IPR036259">
    <property type="entry name" value="MFS_trans_sf"/>
</dbReference>
<feature type="transmembrane region" description="Helical" evidence="5">
    <location>
        <begin position="386"/>
        <end position="409"/>
    </location>
</feature>
<dbReference type="GO" id="GO:0015232">
    <property type="term" value="F:heme transmembrane transporter activity"/>
    <property type="evidence" value="ECO:0007669"/>
    <property type="project" value="TreeGrafter"/>
</dbReference>
<dbReference type="InterPro" id="IPR020846">
    <property type="entry name" value="MFS_dom"/>
</dbReference>
<feature type="domain" description="Major facilitator superfamily (MFS) profile" evidence="6">
    <location>
        <begin position="250"/>
        <end position="463"/>
    </location>
</feature>
<feature type="transmembrane region" description="Helical" evidence="5">
    <location>
        <begin position="54"/>
        <end position="75"/>
    </location>
</feature>
<feature type="transmembrane region" description="Helical" evidence="5">
    <location>
        <begin position="84"/>
        <end position="105"/>
    </location>
</feature>
<feature type="transmembrane region" description="Helical" evidence="5">
    <location>
        <begin position="145"/>
        <end position="168"/>
    </location>
</feature>
<evidence type="ECO:0000256" key="3">
    <source>
        <dbReference type="ARBA" id="ARBA00022989"/>
    </source>
</evidence>
<evidence type="ECO:0000256" key="2">
    <source>
        <dbReference type="ARBA" id="ARBA00022692"/>
    </source>
</evidence>
<keyword evidence="4 5" id="KW-0472">Membrane</keyword>
<feature type="transmembrane region" description="Helical" evidence="5">
    <location>
        <begin position="324"/>
        <end position="346"/>
    </location>
</feature>
<comment type="subcellular location">
    <subcellularLocation>
        <location evidence="1">Membrane</location>
        <topology evidence="1">Multi-pass membrane protein</topology>
    </subcellularLocation>
</comment>
<sequence>METVEELKLYKRRWVFLLGVAIFQLLGGFSTTSYGEISDFYVQFFHASHSTVDWITNARNIGAIFITFPLAWMVFNGKIGLRNMIVIVSFSATIGILLVTLSFAHRSLFALIVFGQILWGFSQMVNVSVPATFAALWFPESQVGTALSVILVGLPLGDVAGFTFPALIESPFNYTREKLSFGELESGQRTLSCMYGSCLAISAVVTIFFTIFITDEPPTPPTYAQVIKKSSQITSRTFANFLQTTRVLFTNPSYVTACFMFGISFQISLLEIMMMSEIIGDFELSSNISSDKMSGYIMCMFSLGAVLGTVTAGVVVNRSKKYKLLTILSNSFMFLCTVAMVVSAFFESMAGIFTSNAFFGFSGGFTSVVSLEILTQLTYPMDETLVNTWMTGIQMTIALLLGIFGRIMFNAWRGLGLLSFQSSCVFASVLMSCLISAKNRRLDVQPRFNSESNVYTPLITNLH</sequence>
<dbReference type="EMBL" id="LR785217">
    <property type="protein sequence ID" value="CAB3246493.1"/>
    <property type="molecule type" value="mRNA"/>
</dbReference>
<organism evidence="7">
    <name type="scientific">Phallusia mammillata</name>
    <dbReference type="NCBI Taxonomy" id="59560"/>
    <lineage>
        <taxon>Eukaryota</taxon>
        <taxon>Metazoa</taxon>
        <taxon>Chordata</taxon>
        <taxon>Tunicata</taxon>
        <taxon>Ascidiacea</taxon>
        <taxon>Phlebobranchia</taxon>
        <taxon>Ascidiidae</taxon>
        <taxon>Phallusia</taxon>
    </lineage>
</organism>
<feature type="transmembrane region" description="Helical" evidence="5">
    <location>
        <begin position="117"/>
        <end position="138"/>
    </location>
</feature>
<evidence type="ECO:0000256" key="1">
    <source>
        <dbReference type="ARBA" id="ARBA00004141"/>
    </source>
</evidence>
<dbReference type="GO" id="GO:0097037">
    <property type="term" value="P:heme export"/>
    <property type="evidence" value="ECO:0007669"/>
    <property type="project" value="TreeGrafter"/>
</dbReference>
<feature type="transmembrane region" description="Helical" evidence="5">
    <location>
        <begin position="14"/>
        <end position="34"/>
    </location>
</feature>
<feature type="transmembrane region" description="Helical" evidence="5">
    <location>
        <begin position="295"/>
        <end position="317"/>
    </location>
</feature>
<evidence type="ECO:0000259" key="6">
    <source>
        <dbReference type="PROSITE" id="PS50850"/>
    </source>
</evidence>
<feature type="transmembrane region" description="Helical" evidence="5">
    <location>
        <begin position="415"/>
        <end position="437"/>
    </location>
</feature>
<evidence type="ECO:0000256" key="4">
    <source>
        <dbReference type="ARBA" id="ARBA00023136"/>
    </source>
</evidence>
<proteinExistence type="evidence at transcript level"/>
<keyword evidence="3 5" id="KW-1133">Transmembrane helix</keyword>
<evidence type="ECO:0000313" key="7">
    <source>
        <dbReference type="EMBL" id="CAB3246493.1"/>
    </source>
</evidence>